<dbReference type="Proteomes" id="UP000814128">
    <property type="component" value="Unassembled WGS sequence"/>
</dbReference>
<proteinExistence type="predicted"/>
<dbReference type="EMBL" id="MU273511">
    <property type="protein sequence ID" value="KAI0033818.1"/>
    <property type="molecule type" value="Genomic_DNA"/>
</dbReference>
<evidence type="ECO:0000313" key="1">
    <source>
        <dbReference type="EMBL" id="KAI0033818.1"/>
    </source>
</evidence>
<accession>A0ACB8QQN1</accession>
<keyword evidence="2" id="KW-1185">Reference proteome</keyword>
<sequence length="516" mass="54442">MLKLSLIAALFGALLPVTVLAQGDDGSLSGPTSSTAAAGYSCDATKCKLPNCNCASTSPPGGLTPSQTPMFIVFTADDAVQTYTLDAVNQFLAQRKNPNGCTPRMTYYTSLNYTNYTLVTDWFVAGNEIADHTMSHVGSPPNAEIDGNLIALNSLAGIPMSAIRGFRAPFLNYTVDNLKHLAATGFSYDSSSSASIPVTQNGTDAFWPYTLDYGLANDCLSVTGACKGQPALPGFWEVPMYAFFDNRGVNGPHLMDPWLDAANGASTVNDSATLEYMKNTFSAHYNGNRQPIGIYTHPIHVSKTVPGSTVTNSTINMINQFLDWAQQQQGVWIVSTWQLLQWVMNPVPISQLDSSNALKCQTPSVTDKICNGMSPNQDGLVQNCPFPDSPFMTCYGCPVQSPTADNPDPQQSVAAGAQPRFRLPANCSTPFWDPIGNKCLCSSSSCAFTDDSRPIGPNGANLTGGGTGGNAAAATTTGPSYAPFNGNDAFALPTGAWSALVAGAFGAAIGAYAVMH</sequence>
<protein>
    <submittedName>
        <fullName evidence="1">Uncharacterized protein</fullName>
    </submittedName>
</protein>
<reference evidence="1" key="1">
    <citation type="submission" date="2021-02" db="EMBL/GenBank/DDBJ databases">
        <authorList>
            <consortium name="DOE Joint Genome Institute"/>
            <person name="Ahrendt S."/>
            <person name="Looney B.P."/>
            <person name="Miyauchi S."/>
            <person name="Morin E."/>
            <person name="Drula E."/>
            <person name="Courty P.E."/>
            <person name="Chicoki N."/>
            <person name="Fauchery L."/>
            <person name="Kohler A."/>
            <person name="Kuo A."/>
            <person name="Labutti K."/>
            <person name="Pangilinan J."/>
            <person name="Lipzen A."/>
            <person name="Riley R."/>
            <person name="Andreopoulos W."/>
            <person name="He G."/>
            <person name="Johnson J."/>
            <person name="Barry K.W."/>
            <person name="Grigoriev I.V."/>
            <person name="Nagy L."/>
            <person name="Hibbett D."/>
            <person name="Henrissat B."/>
            <person name="Matheny P.B."/>
            <person name="Labbe J."/>
            <person name="Martin F."/>
        </authorList>
    </citation>
    <scope>NUCLEOTIDE SEQUENCE</scope>
    <source>
        <strain evidence="1">EC-137</strain>
    </source>
</reference>
<organism evidence="1 2">
    <name type="scientific">Vararia minispora EC-137</name>
    <dbReference type="NCBI Taxonomy" id="1314806"/>
    <lineage>
        <taxon>Eukaryota</taxon>
        <taxon>Fungi</taxon>
        <taxon>Dikarya</taxon>
        <taxon>Basidiomycota</taxon>
        <taxon>Agaricomycotina</taxon>
        <taxon>Agaricomycetes</taxon>
        <taxon>Russulales</taxon>
        <taxon>Lachnocladiaceae</taxon>
        <taxon>Vararia</taxon>
    </lineage>
</organism>
<reference evidence="1" key="2">
    <citation type="journal article" date="2022" name="New Phytol.">
        <title>Evolutionary transition to the ectomycorrhizal habit in the genomes of a hyperdiverse lineage of mushroom-forming fungi.</title>
        <authorList>
            <person name="Looney B."/>
            <person name="Miyauchi S."/>
            <person name="Morin E."/>
            <person name="Drula E."/>
            <person name="Courty P.E."/>
            <person name="Kohler A."/>
            <person name="Kuo A."/>
            <person name="LaButti K."/>
            <person name="Pangilinan J."/>
            <person name="Lipzen A."/>
            <person name="Riley R."/>
            <person name="Andreopoulos W."/>
            <person name="He G."/>
            <person name="Johnson J."/>
            <person name="Nolan M."/>
            <person name="Tritt A."/>
            <person name="Barry K.W."/>
            <person name="Grigoriev I.V."/>
            <person name="Nagy L.G."/>
            <person name="Hibbett D."/>
            <person name="Henrissat B."/>
            <person name="Matheny P.B."/>
            <person name="Labbe J."/>
            <person name="Martin F.M."/>
        </authorList>
    </citation>
    <scope>NUCLEOTIDE SEQUENCE</scope>
    <source>
        <strain evidence="1">EC-137</strain>
    </source>
</reference>
<evidence type="ECO:0000313" key="2">
    <source>
        <dbReference type="Proteomes" id="UP000814128"/>
    </source>
</evidence>
<comment type="caution">
    <text evidence="1">The sequence shown here is derived from an EMBL/GenBank/DDBJ whole genome shotgun (WGS) entry which is preliminary data.</text>
</comment>
<gene>
    <name evidence="1" type="ORF">K488DRAFT_84556</name>
</gene>
<name>A0ACB8QQN1_9AGAM</name>